<keyword evidence="5" id="KW-0597">Phosphoprotein</keyword>
<name>A9GJ37_SORC5</name>
<evidence type="ECO:0000256" key="5">
    <source>
        <dbReference type="ARBA" id="ARBA00022553"/>
    </source>
</evidence>
<dbReference type="InterPro" id="IPR029063">
    <property type="entry name" value="SAM-dependent_MTases_sf"/>
</dbReference>
<dbReference type="Gene3D" id="1.10.1240.100">
    <property type="match status" value="2"/>
</dbReference>
<dbReference type="InterPro" id="IPR049900">
    <property type="entry name" value="PKS_mFAS_DH"/>
</dbReference>
<dbReference type="InterPro" id="IPR050091">
    <property type="entry name" value="PKS_NRPS_Biosynth_Enz"/>
</dbReference>
<dbReference type="InterPro" id="IPR036736">
    <property type="entry name" value="ACP-like_sf"/>
</dbReference>
<dbReference type="InterPro" id="IPR054514">
    <property type="entry name" value="RhiE-like_linker"/>
</dbReference>
<dbReference type="InterPro" id="IPR016039">
    <property type="entry name" value="Thiolase-like"/>
</dbReference>
<comment type="function">
    <text evidence="9">Involved in production of the polyketide antibiotic thailandamide.</text>
</comment>
<evidence type="ECO:0000256" key="2">
    <source>
        <dbReference type="ARBA" id="ARBA00004792"/>
    </source>
</evidence>
<accession>A9GJ37</accession>
<dbReference type="GO" id="GO:0004315">
    <property type="term" value="F:3-oxoacyl-[acyl-carrier-protein] synthase activity"/>
    <property type="evidence" value="ECO:0007669"/>
    <property type="project" value="InterPro"/>
</dbReference>
<dbReference type="SUPFAM" id="SSF51735">
    <property type="entry name" value="NAD(P)-binding Rossmann-fold domains"/>
    <property type="match status" value="4"/>
</dbReference>
<dbReference type="GO" id="GO:0031177">
    <property type="term" value="F:phosphopantetheine binding"/>
    <property type="evidence" value="ECO:0007669"/>
    <property type="project" value="InterPro"/>
</dbReference>
<dbReference type="PANTHER" id="PTHR43775">
    <property type="entry name" value="FATTY ACID SYNTHASE"/>
    <property type="match status" value="1"/>
</dbReference>
<dbReference type="InterPro" id="IPR057326">
    <property type="entry name" value="KR_dom"/>
</dbReference>
<feature type="domain" description="Ketosynthase family 3 (KS3)" evidence="14">
    <location>
        <begin position="888"/>
        <end position="1321"/>
    </location>
</feature>
<evidence type="ECO:0000313" key="17">
    <source>
        <dbReference type="Proteomes" id="UP000002139"/>
    </source>
</evidence>
<feature type="active site" description="Proton donor; for dehydratase activity" evidence="10">
    <location>
        <position position="196"/>
    </location>
</feature>
<dbReference type="GO" id="GO:0004312">
    <property type="term" value="F:fatty acid synthase activity"/>
    <property type="evidence" value="ECO:0007669"/>
    <property type="project" value="TreeGrafter"/>
</dbReference>
<comment type="pathway">
    <text evidence="2">Antibiotic biosynthesis.</text>
</comment>
<keyword evidence="3" id="KW-0596">Phosphopantetheine</keyword>
<feature type="region of interest" description="C-terminal hotdog fold" evidence="10">
    <location>
        <begin position="135"/>
        <end position="284"/>
    </location>
</feature>
<dbReference type="InterPro" id="IPR020806">
    <property type="entry name" value="PKS_PP-bd"/>
</dbReference>
<keyword evidence="11" id="KW-0175">Coiled coil</keyword>
<dbReference type="GO" id="GO:0006633">
    <property type="term" value="P:fatty acid biosynthetic process"/>
    <property type="evidence" value="ECO:0007669"/>
    <property type="project" value="InterPro"/>
</dbReference>
<feature type="domain" description="Carrier" evidence="13">
    <location>
        <begin position="754"/>
        <end position="831"/>
    </location>
</feature>
<evidence type="ECO:0000256" key="1">
    <source>
        <dbReference type="ARBA" id="ARBA00004496"/>
    </source>
</evidence>
<dbReference type="PROSITE" id="PS50075">
    <property type="entry name" value="CARRIER"/>
    <property type="match status" value="4"/>
</dbReference>
<organism evidence="16 17">
    <name type="scientific">Sorangium cellulosum (strain So ce56)</name>
    <name type="common">Polyangium cellulosum (strain So ce56)</name>
    <dbReference type="NCBI Taxonomy" id="448385"/>
    <lineage>
        <taxon>Bacteria</taxon>
        <taxon>Pseudomonadati</taxon>
        <taxon>Myxococcota</taxon>
        <taxon>Polyangia</taxon>
        <taxon>Polyangiales</taxon>
        <taxon>Polyangiaceae</taxon>
        <taxon>Sorangium</taxon>
    </lineage>
</organism>
<dbReference type="OrthoDB" id="5385718at2"/>
<feature type="region of interest" description="Disordered" evidence="12">
    <location>
        <begin position="2262"/>
        <end position="2289"/>
    </location>
</feature>
<dbReference type="Gene3D" id="3.40.50.720">
    <property type="entry name" value="NAD(P)-binding Rossmann-like Domain"/>
    <property type="match status" value="3"/>
</dbReference>
<dbReference type="Gene3D" id="1.10.1200.10">
    <property type="entry name" value="ACP-like"/>
    <property type="match status" value="5"/>
</dbReference>
<dbReference type="PROSITE" id="PS52019">
    <property type="entry name" value="PKS_MFAS_DH"/>
    <property type="match status" value="1"/>
</dbReference>
<dbReference type="InterPro" id="IPR014031">
    <property type="entry name" value="Ketoacyl_synth_C"/>
</dbReference>
<dbReference type="Pfam" id="PF08242">
    <property type="entry name" value="Methyltransf_12"/>
    <property type="match status" value="1"/>
</dbReference>
<feature type="region of interest" description="N-terminal hotdog fold" evidence="10">
    <location>
        <begin position="1"/>
        <end position="117"/>
    </location>
</feature>
<dbReference type="InterPro" id="IPR020807">
    <property type="entry name" value="PKS_DH"/>
</dbReference>
<protein>
    <submittedName>
        <fullName evidence="16">Polyketide synthase</fullName>
    </submittedName>
</protein>
<dbReference type="CDD" id="cd02440">
    <property type="entry name" value="AdoMet_MTases"/>
    <property type="match status" value="1"/>
</dbReference>
<feature type="domain" description="Ketosynthase family 3 (KS3)" evidence="14">
    <location>
        <begin position="4559"/>
        <end position="4977"/>
    </location>
</feature>
<dbReference type="GO" id="GO:0005737">
    <property type="term" value="C:cytoplasm"/>
    <property type="evidence" value="ECO:0007669"/>
    <property type="project" value="UniProtKB-SubCell"/>
</dbReference>
<dbReference type="SMART" id="SM00826">
    <property type="entry name" value="PKS_DH"/>
    <property type="match status" value="1"/>
</dbReference>
<feature type="region of interest" description="Disordered" evidence="12">
    <location>
        <begin position="4392"/>
        <end position="4439"/>
    </location>
</feature>
<dbReference type="PANTHER" id="PTHR43775:SF37">
    <property type="entry name" value="SI:DKEY-61P9.11"/>
    <property type="match status" value="1"/>
</dbReference>
<dbReference type="CDD" id="cd08953">
    <property type="entry name" value="KR_2_SDR_x"/>
    <property type="match status" value="3"/>
</dbReference>
<dbReference type="GO" id="GO:0071770">
    <property type="term" value="P:DIM/DIP cell wall layer assembly"/>
    <property type="evidence" value="ECO:0007669"/>
    <property type="project" value="TreeGrafter"/>
</dbReference>
<feature type="region of interest" description="Disordered" evidence="12">
    <location>
        <begin position="2871"/>
        <end position="2895"/>
    </location>
</feature>
<feature type="domain" description="Ketosynthase family 3 (KS3)" evidence="14">
    <location>
        <begin position="2293"/>
        <end position="2713"/>
    </location>
</feature>
<evidence type="ECO:0000256" key="9">
    <source>
        <dbReference type="ARBA" id="ARBA00054155"/>
    </source>
</evidence>
<dbReference type="EMBL" id="AM746676">
    <property type="protein sequence ID" value="CAN93350.1"/>
    <property type="molecule type" value="Genomic_DNA"/>
</dbReference>
<feature type="domain" description="Ketosynthase family 3 (KS3)" evidence="14">
    <location>
        <begin position="3331"/>
        <end position="3746"/>
    </location>
</feature>
<dbReference type="HOGENOM" id="CLU_000022_58_6_7"/>
<evidence type="ECO:0000256" key="7">
    <source>
        <dbReference type="ARBA" id="ARBA00022737"/>
    </source>
</evidence>
<dbReference type="Pfam" id="PF00550">
    <property type="entry name" value="PP-binding"/>
    <property type="match status" value="4"/>
</dbReference>
<reference evidence="16 17" key="1">
    <citation type="journal article" date="2007" name="Nat. Biotechnol.">
        <title>Complete genome sequence of the myxobacterium Sorangium cellulosum.</title>
        <authorList>
            <person name="Schneiker S."/>
            <person name="Perlova O."/>
            <person name="Kaiser O."/>
            <person name="Gerth K."/>
            <person name="Alici A."/>
            <person name="Altmeyer M.O."/>
            <person name="Bartels D."/>
            <person name="Bekel T."/>
            <person name="Beyer S."/>
            <person name="Bode E."/>
            <person name="Bode H.B."/>
            <person name="Bolten C.J."/>
            <person name="Choudhuri J.V."/>
            <person name="Doss S."/>
            <person name="Elnakady Y.A."/>
            <person name="Frank B."/>
            <person name="Gaigalat L."/>
            <person name="Goesmann A."/>
            <person name="Groeger C."/>
            <person name="Gross F."/>
            <person name="Jelsbak L."/>
            <person name="Jelsbak L."/>
            <person name="Kalinowski J."/>
            <person name="Kegler C."/>
            <person name="Knauber T."/>
            <person name="Konietzny S."/>
            <person name="Kopp M."/>
            <person name="Krause L."/>
            <person name="Krug D."/>
            <person name="Linke B."/>
            <person name="Mahmud T."/>
            <person name="Martinez-Arias R."/>
            <person name="McHardy A.C."/>
            <person name="Merai M."/>
            <person name="Meyer F."/>
            <person name="Mormann S."/>
            <person name="Munoz-Dorado J."/>
            <person name="Perez J."/>
            <person name="Pradella S."/>
            <person name="Rachid S."/>
            <person name="Raddatz G."/>
            <person name="Rosenau F."/>
            <person name="Rueckert C."/>
            <person name="Sasse F."/>
            <person name="Scharfe M."/>
            <person name="Schuster S.C."/>
            <person name="Suen G."/>
            <person name="Treuner-Lange A."/>
            <person name="Velicer G.J."/>
            <person name="Vorholter F.-J."/>
            <person name="Weissman K.J."/>
            <person name="Welch R.D."/>
            <person name="Wenzel S.C."/>
            <person name="Whitworth D.E."/>
            <person name="Wilhelm S."/>
            <person name="Wittmann C."/>
            <person name="Bloecker H."/>
            <person name="Puehler A."/>
            <person name="Mueller R."/>
        </authorList>
    </citation>
    <scope>NUCLEOTIDE SEQUENCE [LARGE SCALE GENOMIC DNA]</scope>
    <source>
        <strain evidence="17">So ce56</strain>
    </source>
</reference>
<dbReference type="Gene3D" id="3.40.47.10">
    <property type="match status" value="4"/>
</dbReference>
<keyword evidence="7" id="KW-0677">Repeat</keyword>
<feature type="compositionally biased region" description="Low complexity" evidence="12">
    <location>
        <begin position="2262"/>
        <end position="2272"/>
    </location>
</feature>
<feature type="region of interest" description="Disordered" evidence="12">
    <location>
        <begin position="3200"/>
        <end position="3221"/>
    </location>
</feature>
<feature type="domain" description="Carrier" evidence="13">
    <location>
        <begin position="4439"/>
        <end position="4517"/>
    </location>
</feature>
<dbReference type="SMART" id="SM00828">
    <property type="entry name" value="PKS_MT"/>
    <property type="match status" value="1"/>
</dbReference>
<feature type="coiled-coil region" evidence="11">
    <location>
        <begin position="1500"/>
        <end position="1527"/>
    </location>
</feature>
<dbReference type="InterPro" id="IPR018201">
    <property type="entry name" value="Ketoacyl_synth_AS"/>
</dbReference>
<dbReference type="SMART" id="SM00823">
    <property type="entry name" value="PKS_PP"/>
    <property type="match status" value="5"/>
</dbReference>
<dbReference type="CDD" id="cd00833">
    <property type="entry name" value="PKS"/>
    <property type="match status" value="4"/>
</dbReference>
<dbReference type="SUPFAM" id="SSF47336">
    <property type="entry name" value="ACP-like"/>
    <property type="match status" value="4"/>
</dbReference>
<dbReference type="Pfam" id="PF22336">
    <property type="entry name" value="RhiE-like_linker"/>
    <property type="match status" value="3"/>
</dbReference>
<dbReference type="eggNOG" id="COG3321">
    <property type="taxonomic scope" value="Bacteria"/>
</dbReference>
<evidence type="ECO:0000259" key="14">
    <source>
        <dbReference type="PROSITE" id="PS52004"/>
    </source>
</evidence>
<dbReference type="Proteomes" id="UP000002139">
    <property type="component" value="Chromosome"/>
</dbReference>
<dbReference type="KEGG" id="scl:sce3191"/>
<dbReference type="GO" id="GO:0005886">
    <property type="term" value="C:plasma membrane"/>
    <property type="evidence" value="ECO:0007669"/>
    <property type="project" value="TreeGrafter"/>
</dbReference>
<dbReference type="SMART" id="SM00822">
    <property type="entry name" value="PKS_KR"/>
    <property type="match status" value="3"/>
</dbReference>
<evidence type="ECO:0000259" key="13">
    <source>
        <dbReference type="PROSITE" id="PS50075"/>
    </source>
</evidence>
<dbReference type="Gene3D" id="3.10.129.110">
    <property type="entry name" value="Polyketide synthase dehydratase"/>
    <property type="match status" value="1"/>
</dbReference>
<evidence type="ECO:0000256" key="8">
    <source>
        <dbReference type="ARBA" id="ARBA00023268"/>
    </source>
</evidence>
<feature type="domain" description="PKS/mFAS DH" evidence="15">
    <location>
        <begin position="1"/>
        <end position="284"/>
    </location>
</feature>
<evidence type="ECO:0000256" key="12">
    <source>
        <dbReference type="SAM" id="MobiDB-lite"/>
    </source>
</evidence>
<dbReference type="InterPro" id="IPR006162">
    <property type="entry name" value="Ppantetheine_attach_site"/>
</dbReference>
<dbReference type="InterPro" id="IPR009081">
    <property type="entry name" value="PP-bd_ACP"/>
</dbReference>
<dbReference type="Pfam" id="PF21089">
    <property type="entry name" value="PKS_DH_N"/>
    <property type="match status" value="1"/>
</dbReference>
<proteinExistence type="predicted"/>
<dbReference type="PROSITE" id="PS52004">
    <property type="entry name" value="KS3_2"/>
    <property type="match status" value="4"/>
</dbReference>
<dbReference type="SMART" id="SM00825">
    <property type="entry name" value="PKS_KS"/>
    <property type="match status" value="4"/>
</dbReference>
<keyword evidence="17" id="KW-1185">Reference proteome</keyword>
<dbReference type="Gene3D" id="3.30.70.3290">
    <property type="match status" value="1"/>
</dbReference>
<dbReference type="InterPro" id="IPR049551">
    <property type="entry name" value="PKS_DH_C"/>
</dbReference>
<sequence length="5070" mass="542537">MTSGLMESSQTFETLLDGREFFLDDHRVLGEAVLPGAAYLEMARAATVHSGRARVLGLRNVVWLAPVVVNGTPRAVRIEIAAKAGKTRFSVRSARGGVSEPEVLHGQGEVVTAESGGATAPASRVELDEIRARCASTLSGADLYALFERQGLTYGETFRCIEELRRSDAEVLARFRLAPPAIQVGAPFELHPGVTDAALQSTVGLLVGDGRLPAGSVHVPFSLKELVLHTQTPAAGYVVARWSPGASPRSNVLKFDIDIVDEAGVVCVSMREFASRRYDKAPAAGVLFGTTTWLAEPLAPPRPAERGAPARRDALVLLAGESDELAALVSERAQTVRLPRVLDAGGAVEHARVVAAARQALEAIQRVVSGRPSGPREVVALASVRDEAFAHAPLAGLLKTMRREHRDLRGKLVLVPAELGPEARARLLSLELDAAYDDVEVRYDRSERREVRRFIEIELAGGAALRPTFEAGGVYWLTGGLGGLGRIFARHIAGTAGATVVLTGRSPLSEESRAWLDALRATTGATIDYLPADVADERRLRTVLADIKERHGRLTGILHGAGVLRDSTIAKKTAAELEAVFAAKALGLLAIDEATRHEDLDFLVLFSSASAVWGNAGQADYVAANALLDEFAVHRNELVKAGRRSGRTLSIDWPLWRSGGMKVDDANERLVERAYGLVPLDEAAGLWAFEVAMRSSLAQVVVLSGQAEKLRSKVIGAEREAADAAARVAAEPVGATPASEQPAPLADGAGEASGLRDLVERTLVRAVSRVLKIHEADIELDAELSAFGFDSLSLTELSNRLSAELGVELLPTVFFEHPSLAALETFLLATHLGALARTFRAEVAARAPRREPARPPIERPAAIIDQAGAHDAPAAAVVDRADARDARPAGTAIIGISGRFPRASDVDAFWSNLIEGRDCIEVVPEDRWDWRAIYGDPHAEANKTNVKWGGFIDELASFDPQFFGISPKEAELMDPQHRLLMEHVWSAMEDAGYSAKALSGTRTGVFLAIGPGSYRQPASQPIEAYSATGAVPSMAPNRISFFLNLRGPSEPVETACSSALIAVHRAVQAIDAGVCDQAFVGAVNVMYSPELHICFSKAGMLSVDGRCKTFSRRADGYVRGEGVGVMLLKRLRQAQADRDAIYGVIRGTNVNHGGRAASLTAPNASAQAELLFDAYSRAGVDVRAVTYVETHGTGTPLGDPVEINALKKAFGALYERQGGAIEAQRCALGSVKTNVGHLEVAAGIAGIFKVLMAMHHGELPKTLHCEETNPYIELEGSPFFLLKERRPWLRPAMPDGGVAPRLAGISGFGFGGANAHVIVEEHAEGGGGALDEIARERPLQIVPLSARSEARLRAHAGQLLAFLREVTASAGAQPGSVPDEVAEQLRRDLVGVVAATMAIQASDVSADERFADYGADLGLLANEAHRALGIHITAQAIGEAGSIDALVPYLFERHRESLCARYPVASRAESAETRRAGAPKRVRPGPALLVDVAYTLQVGRDAMDHRVAFLARDVEELERKLERFLAGAEETDGAFTGQVRRERDSMKVLNADASANEMVATWMRQGKLASLCELWVRGLEVDWERLYGERKPRRIHLPTYPFERERYWLPQGEGAVVAGAAPPVEASCAAACGGRLEQGSGTAEVSRVEAGEAAEVVEYEEVWERLGWEERERRQEGVRWLVVGGDEAWRASVVEALRREEPGSEALGVSVGGAYGWEGSARCTVPEASEVWFRSVFEQLGARDGAHGGGGRPCGVVYAWGRGLERLRGVHALVRGAKGSGALLRRLVLTGRQVRGEVSGCYDAALIGVERSLGLVLPELSVGVVLGGAEGIEAGALAREVWSGGVIRHEGGERQRLGVRRALPSGRSEAPLRDGGVYVITGGAGGLGRLFAEHLARRCAGRLALVGRRGRDEQIEGVLSRLRGAGAREAEYYEADVSDAAQMRCVVEALESRWGSIHGVLHAAGVESGGALLDKRWEEVEEITRPKMEGTRVVDEVTAGHPLDFMCLFSSTAAVLGDGGSCDYASANRFQVAYAQMRQELRERGERSGATVAVCWPLWRAGGMGTAEREGMAVYLRSSGQRYLESDEGLGAWERAMGAAVSPRLVFAGQPRRVHAFLSRIYAGARASAVNGAPSGSRSAVAPSISTAAAPGLPSGGAPARHERGSASLPERVVHDLKVHAEAVLKIPAGRIDEETSFADIGFDSIGLAQFARLLTTQLGFDVLPNALLNHSTIRKLAGHLVREHREALEHLYRANGEPARALPAHPALDDAPPSPLEADRAAPRAAAPSPARDEVAIIGMSARVAGADDADALWALLLEGRKQIQEIPSERWDFHAYYEGPGAPGNRITTNRGAFLRGLDEFDPLFFEISPREAQWMDPRQRLMLEAAWAAFEDAGHAGARLRGTNCGVFIGVEEMAHTGDGAPGLATSHHNGILAARISYVLDLHGPNLALNTACSSGLVAVHSACQSLLRGECSMALAGGVNVLTSPLTYVALSQSGMLSAEGECYAFDERASGMVPGEAVAAVVLKRLSQAIADGDPIHAVIKASGVNYDGKTNGITAPSSVSQQHLVESVLRQAELRPADVQYVLGHSVGSQLGDPVEVQALRDAFRAEPGERQWCALGSIKPLIGHTFAASGVVSLIAMCLAMKHGTIPATRNYRRANEYIIDIARSPFFVSDVERPWIGSGPERRRRGLVGATGMSGTNAFALIEEHAPSRATPLPRRAAGAADRALIALSAKSDGALRQYAQRLRAHLVKHPAVDLHGVAYTLQTGREAMPCRLAIVAPSVGALIEQLDVVLDAADGRALSDRAIWTSASSAVPAPSADGDPLHDAARAWAAGGVLDPAALYPAAKPTRLAGLPTYPFARRSVSQGERGGAPAAPAPPARPQDAAPGDKAAEYYTFDAQRRSDEYREEYLTFCPFEREVPGFSMTRVLSAPEAFPDEYRLVIEKQLEMRRVIFRHERLESVRKVLDIGCGCGTDLVEVAKRCPHAKAHGFTITRAQADLANRRIGRLGLAERVRVFHADSSKDRFPDTYDLILGFEVTCHIADKTGVFGNISSALSPHGSVLLMDFVSNLRGAIVDGNVDIAISTQDEWINVLTASSLVVDDIVDLSPQIANYVFDPDVEKNIAHFPEAARRSSRNFANMAVSLREEWISYCLLRLTKAGPGWTADRLRAHNASKIAKKTPYAAALAELQEAPGSPRPEAAAEDERAPRQGASVDHVRRRLEQIFEEALQLTRDELAAATTFSAMGVGSLIAVRLLQTINTAFDLREPTSVMFQFHDLQSLAEHLASKIVVTAPPARATAAALAPPSARVQEAATTRQPAAPAEGIAIVGMSCRCAGARDKRELWDVIVEGRQHVERVEERYPEWREACVEQGVDPSSLHAGFIDDADCFDSLFFDISPVEADQMDASQRLVLEGIHAALEDAGYDPRSLSGRRVGTFIGSMGTGAPRGTSHLAMLGSDGAILSSRIAYHLNFAGPAITVNSACSSSLVAVELACQKLRSGDIDMAVAGGVTLYSQPASFVMMHNAGMLSPSGRCRPFDDGADGIVVGDGVGVVVLMPLSRAIGEGAHVYGVIRAIGTNQDGKTSGITAPSFLAQSRLEREVYEKAGISPEQLQVVEAHGTGTKLGDPVEIHALTEAFRASTQARQFCAIGSLKANIGHTTAASGVLGLIKVLLAMEHGCIPPAINFTRPNRHIDLADSPFYVSTRPAPWPENPGGSRLAAVSAFGFSGTNAHVVIEGLARREASAPRASAPPEEQVVVLSAKRPELLHEYARRLLAFTPAAGTSLADVAWTSQIGRAAMDYRLAIVAATFEELRGRLSAYLAGAESSQGCFSGHATGRREGRPAGSTPAQLAAFWASGGAVDWEAELHRPAGARRRVPLPTYPFEKVRFARAGTEGRRDAAPRPTCLVEKTWLPARAQVATAEVDLAGRCFAILATPGTRAPADELLRRLPRSEILMPEDVHAAVRGGAAPWDAYAGCVDLTGLDPGHRDEDLGWIEWLQELVGRADARRAAPLVVLQVTSGLERFRGERARLAGAKRAGLYRMLQSEYSKVLSRHVDTDATLDGERRDLVAQVVAELGAASEAGEVCYRDGVRYEAALERLDEAARAREPGAQRPAQYPPAEVLWVTGGTRGIGMLCAKHFVDAHGVRKLVLMGREALPERDAWDAYLTSGSDEICKRKIEDILYLEARGAQVRVSTTPLTDEARMASEVARVRREMGEALGVVHCAGNTDFTNPAFVRKTRAGIEGVSAPKIRGVDVLRQVFADVPLRFVLLFSSVAAAVPRLAVGQSEYAMANAYLDYVAAAGFGPKVAHCASIQWPSWKDTGMGAASSAAYRSTGLQTCADDEGLRFLDEILARRLGPVVMPLVIDEARFDTRALLRRATPAKGQAGPSPERSADPVGHAAEASRRAPSADVARDMNAHHAGSSTDTASAVNEWLRRLVSQELKVKYADVDAARSFDQYGVDSIMLAQMIRQIDAGLPGIKVDPTVVIENPSIERLGAYLVRTYRDQLDRQFAFAKGAAGRVTERQLDRRSTEAQGAAGRVTEGRADKVAIVGMACHFPGAPDIQQFWKNLCEGKDAIGPVPASRWDAERYHGDPEREPGRSVSKWGGFLEDIESFDPSYFGIQESIAIGVDPLARQWLEVCAEALADAGYGKTDLWDQRVGVFCGTRSSNYASKHGQLDSKAVIGVGQNFISAHLSHSYNFAGPNVIVDTACASALTAVHMAVQSIERGESALAIAGGVDILLDEGPFVLLSSAKILSSEGRCKAFDETADGIGIGEGCGVVILKPLSAALRDGDKVYGVIDGSAINCDGHTMGITTPNPRRQQELIERAIAAAGVDARTISYVEAHGTGTLIGDPIELRSLTNVLGRESRHVCGVGSVKSNLGHLLSAAGAAGLVKVLLSIVHRRLPPTLHCSRPNPRFDFEQSPLYPVLRNEEWAGVDGVHRAGVSAFGLGGHNAHVIVSDEGIPEERRATMDPRGAPVVFERKRYWPDAAAPRPSPGVSGGADSAFAARVTADAPGSVTAQRAMPKYFAVKRIERDVATRAPSLEASQSKSRP</sequence>
<feature type="domain" description="Carrier" evidence="13">
    <location>
        <begin position="2168"/>
        <end position="2245"/>
    </location>
</feature>
<evidence type="ECO:0000256" key="6">
    <source>
        <dbReference type="ARBA" id="ARBA00022679"/>
    </source>
</evidence>
<comment type="subcellular location">
    <subcellularLocation>
        <location evidence="1">Cytoplasm</location>
    </subcellularLocation>
</comment>
<dbReference type="FunFam" id="3.40.47.10:FF:000019">
    <property type="entry name" value="Polyketide synthase type I"/>
    <property type="match status" value="1"/>
</dbReference>
<dbReference type="eggNOG" id="COG0300">
    <property type="taxonomic scope" value="Bacteria"/>
</dbReference>
<dbReference type="PROSITE" id="PS00098">
    <property type="entry name" value="THIOLASE_1"/>
    <property type="match status" value="1"/>
</dbReference>
<evidence type="ECO:0000256" key="10">
    <source>
        <dbReference type="PROSITE-ProRule" id="PRU01363"/>
    </source>
</evidence>
<dbReference type="SUPFAM" id="SSF53335">
    <property type="entry name" value="S-adenosyl-L-methionine-dependent methyltransferases"/>
    <property type="match status" value="1"/>
</dbReference>
<dbReference type="InterPro" id="IPR014030">
    <property type="entry name" value="Ketoacyl_synth_N"/>
</dbReference>
<dbReference type="Gene3D" id="3.40.50.150">
    <property type="entry name" value="Vaccinia Virus protein VP39"/>
    <property type="match status" value="1"/>
</dbReference>
<dbReference type="InterPro" id="IPR036291">
    <property type="entry name" value="NAD(P)-bd_dom_sf"/>
</dbReference>
<dbReference type="Pfam" id="PF08659">
    <property type="entry name" value="KR"/>
    <property type="match status" value="3"/>
</dbReference>
<dbReference type="InterPro" id="IPR020841">
    <property type="entry name" value="PKS_Beta-ketoAc_synthase_dom"/>
</dbReference>
<evidence type="ECO:0000259" key="15">
    <source>
        <dbReference type="PROSITE" id="PS52019"/>
    </source>
</evidence>
<gene>
    <name evidence="16" type="ordered locus">sce3191</name>
</gene>
<evidence type="ECO:0000256" key="3">
    <source>
        <dbReference type="ARBA" id="ARBA00022450"/>
    </source>
</evidence>
<keyword evidence="4" id="KW-0963">Cytoplasm</keyword>
<keyword evidence="6" id="KW-0808">Transferase</keyword>
<evidence type="ECO:0000256" key="4">
    <source>
        <dbReference type="ARBA" id="ARBA00022490"/>
    </source>
</evidence>
<dbReference type="InterPro" id="IPR013217">
    <property type="entry name" value="Methyltransf_12"/>
</dbReference>
<dbReference type="InterPro" id="IPR020615">
    <property type="entry name" value="Thiolase_acyl_enz_int_AS"/>
</dbReference>
<dbReference type="InterPro" id="IPR013968">
    <property type="entry name" value="PKS_KR"/>
</dbReference>
<evidence type="ECO:0000256" key="11">
    <source>
        <dbReference type="SAM" id="Coils"/>
    </source>
</evidence>
<dbReference type="InterPro" id="IPR049552">
    <property type="entry name" value="PKS_DH_N"/>
</dbReference>
<keyword evidence="8" id="KW-0511">Multifunctional enzyme</keyword>
<dbReference type="SUPFAM" id="SSF53901">
    <property type="entry name" value="Thiolase-like"/>
    <property type="match status" value="4"/>
</dbReference>
<dbReference type="PROSITE" id="PS00606">
    <property type="entry name" value="KS3_1"/>
    <property type="match status" value="4"/>
</dbReference>
<feature type="active site" description="Proton acceptor; for dehydratase activity" evidence="10">
    <location>
        <position position="26"/>
    </location>
</feature>
<dbReference type="PROSITE" id="PS00012">
    <property type="entry name" value="PHOSPHOPANTETHEINE"/>
    <property type="match status" value="2"/>
</dbReference>
<dbReference type="Pfam" id="PF14765">
    <property type="entry name" value="PS-DH"/>
    <property type="match status" value="1"/>
</dbReference>
<dbReference type="InterPro" id="IPR042104">
    <property type="entry name" value="PKS_dehydratase_sf"/>
</dbReference>
<dbReference type="STRING" id="448385.sce3191"/>
<dbReference type="Pfam" id="PF00109">
    <property type="entry name" value="ketoacyl-synt"/>
    <property type="match status" value="4"/>
</dbReference>
<feature type="domain" description="Carrier" evidence="13">
    <location>
        <begin position="3223"/>
        <end position="3297"/>
    </location>
</feature>
<dbReference type="SMART" id="SM01294">
    <property type="entry name" value="PKS_PP_betabranch"/>
    <property type="match status" value="3"/>
</dbReference>
<dbReference type="Pfam" id="PF02801">
    <property type="entry name" value="Ketoacyl-synt_C"/>
    <property type="match status" value="4"/>
</dbReference>
<evidence type="ECO:0000313" key="16">
    <source>
        <dbReference type="EMBL" id="CAN93350.1"/>
    </source>
</evidence>
<dbReference type="InterPro" id="IPR020803">
    <property type="entry name" value="MeTfrase_dom"/>
</dbReference>